<name>A0A409YW46_9AGAR</name>
<dbReference type="STRING" id="231916.A0A409YW46"/>
<dbReference type="GO" id="GO:0071788">
    <property type="term" value="P:endoplasmic reticulum tubular network maintenance"/>
    <property type="evidence" value="ECO:0007669"/>
    <property type="project" value="UniProtKB-UniRule"/>
</dbReference>
<dbReference type="InterPro" id="IPR019273">
    <property type="entry name" value="Lunapark_Znf"/>
</dbReference>
<keyword evidence="1" id="KW-0479">Metal-binding</keyword>
<evidence type="ECO:0000313" key="5">
    <source>
        <dbReference type="Proteomes" id="UP000284706"/>
    </source>
</evidence>
<dbReference type="FunCoup" id="A0A409YW46">
    <property type="interactions" value="60"/>
</dbReference>
<evidence type="ECO:0000259" key="3">
    <source>
        <dbReference type="Pfam" id="PF10058"/>
    </source>
</evidence>
<sequence>MSFLRRIFSKKNEEDYETILSNLANDIQTRQIQLSEIRLRERRSTLLATLYTLSVWVAYVSLWYLGLLPNLHDGTYIKHQSTDKFLKGLPVVIGPIIILFIRRVVQIWYKRKGDAEEKHLKELMKKRRDKVEEIKKKTNFYSTRDLLQKYDEASPSATPLRQRQPPGQAPPPTTPSRPVGRVNGNIPPQTPAPSAALQAHLSPGTPAYPIAPPRRQWYDKLADALLGEDDPGIASPGSRYALICEKCFNHNGLVKESMWEETQYVCPKCGHFNASVKSKRERARRSASPSSSVASSPSQPLTSTPTSHVKRHSPSSTSPVIRRPPTEVEKDLPTVDAGNDSTAMEVDSGDEQEKS</sequence>
<feature type="domain" description="Lunapark zinc ribbon" evidence="3">
    <location>
        <begin position="217"/>
        <end position="273"/>
    </location>
</feature>
<keyword evidence="1" id="KW-0256">Endoplasmic reticulum</keyword>
<feature type="transmembrane region" description="Helical" evidence="1">
    <location>
        <begin position="85"/>
        <end position="105"/>
    </location>
</feature>
<organism evidence="4 5">
    <name type="scientific">Gymnopilus dilepis</name>
    <dbReference type="NCBI Taxonomy" id="231916"/>
    <lineage>
        <taxon>Eukaryota</taxon>
        <taxon>Fungi</taxon>
        <taxon>Dikarya</taxon>
        <taxon>Basidiomycota</taxon>
        <taxon>Agaricomycotina</taxon>
        <taxon>Agaricomycetes</taxon>
        <taxon>Agaricomycetidae</taxon>
        <taxon>Agaricales</taxon>
        <taxon>Agaricineae</taxon>
        <taxon>Hymenogastraceae</taxon>
        <taxon>Gymnopilus</taxon>
    </lineage>
</organism>
<keyword evidence="1" id="KW-0812">Transmembrane</keyword>
<dbReference type="InterPro" id="IPR040115">
    <property type="entry name" value="Lnp"/>
</dbReference>
<evidence type="ECO:0000256" key="2">
    <source>
        <dbReference type="SAM" id="MobiDB-lite"/>
    </source>
</evidence>
<dbReference type="Proteomes" id="UP000284706">
    <property type="component" value="Unassembled WGS sequence"/>
</dbReference>
<evidence type="ECO:0000313" key="4">
    <source>
        <dbReference type="EMBL" id="PPR07247.1"/>
    </source>
</evidence>
<feature type="compositionally biased region" description="Low complexity" evidence="2">
    <location>
        <begin position="286"/>
        <end position="307"/>
    </location>
</feature>
<keyword evidence="1" id="KW-1133">Transmembrane helix</keyword>
<dbReference type="GO" id="GO:0098826">
    <property type="term" value="C:endoplasmic reticulum tubular network membrane"/>
    <property type="evidence" value="ECO:0007669"/>
    <property type="project" value="UniProtKB-UniRule"/>
</dbReference>
<gene>
    <name evidence="4" type="ORF">CVT26_012505</name>
</gene>
<dbReference type="PANTHER" id="PTHR22166">
    <property type="entry name" value="ENDOPLASMIC RETICULUM JUNCTION FORMATION PROTEIN LUNAPARK"/>
    <property type="match status" value="1"/>
</dbReference>
<feature type="transmembrane region" description="Helical" evidence="1">
    <location>
        <begin position="45"/>
        <end position="65"/>
    </location>
</feature>
<dbReference type="OrthoDB" id="1725934at2759"/>
<dbReference type="EMBL" id="NHYE01000149">
    <property type="protein sequence ID" value="PPR07247.1"/>
    <property type="molecule type" value="Genomic_DNA"/>
</dbReference>
<feature type="compositionally biased region" description="Basic and acidic residues" evidence="2">
    <location>
        <begin position="324"/>
        <end position="333"/>
    </location>
</feature>
<dbReference type="GO" id="GO:1903373">
    <property type="term" value="P:positive regulation of endoplasmic reticulum tubular network organization"/>
    <property type="evidence" value="ECO:0007669"/>
    <property type="project" value="UniProtKB-UniRule"/>
</dbReference>
<comment type="domain">
    <text evidence="1">The C4-type zinc finger motif is necessary both for its ER three-way tubular junction localization and formation.</text>
</comment>
<dbReference type="Pfam" id="PF10058">
    <property type="entry name" value="Zn_ribbon_10"/>
    <property type="match status" value="1"/>
</dbReference>
<proteinExistence type="inferred from homology"/>
<evidence type="ECO:0000256" key="1">
    <source>
        <dbReference type="RuleBase" id="RU367073"/>
    </source>
</evidence>
<reference evidence="4 5" key="1">
    <citation type="journal article" date="2018" name="Evol. Lett.">
        <title>Horizontal gene cluster transfer increased hallucinogenic mushroom diversity.</title>
        <authorList>
            <person name="Reynolds H.T."/>
            <person name="Vijayakumar V."/>
            <person name="Gluck-Thaler E."/>
            <person name="Korotkin H.B."/>
            <person name="Matheny P.B."/>
            <person name="Slot J.C."/>
        </authorList>
    </citation>
    <scope>NUCLEOTIDE SEQUENCE [LARGE SCALE GENOMIC DNA]</scope>
    <source>
        <strain evidence="4 5">SRW20</strain>
    </source>
</reference>
<protein>
    <recommendedName>
        <fullName evidence="1">Endoplasmic reticulum junction formation protein lunapark</fullName>
    </recommendedName>
</protein>
<accession>A0A409YW46</accession>
<dbReference type="GO" id="GO:0008270">
    <property type="term" value="F:zinc ion binding"/>
    <property type="evidence" value="ECO:0007669"/>
    <property type="project" value="UniProtKB-KW"/>
</dbReference>
<keyword evidence="1" id="KW-0472">Membrane</keyword>
<dbReference type="PANTHER" id="PTHR22166:SF12">
    <property type="entry name" value="ENDOPLASMIC RETICULUM JUNCTION FORMATION PROTEIN LUNAPARK"/>
    <property type="match status" value="1"/>
</dbReference>
<feature type="region of interest" description="Disordered" evidence="2">
    <location>
        <begin position="280"/>
        <end position="355"/>
    </location>
</feature>
<comment type="similarity">
    <text evidence="1">Belongs to the lunapark family.</text>
</comment>
<comment type="caution">
    <text evidence="4">The sequence shown here is derived from an EMBL/GenBank/DDBJ whole genome shotgun (WGS) entry which is preliminary data.</text>
</comment>
<keyword evidence="1" id="KW-0863">Zinc-finger</keyword>
<keyword evidence="1" id="KW-0862">Zinc</keyword>
<keyword evidence="5" id="KW-1185">Reference proteome</keyword>
<comment type="function">
    <text evidence="1">Plays a role in determining ER morphology.</text>
</comment>
<comment type="subcellular location">
    <subcellularLocation>
        <location evidence="1">Endoplasmic reticulum membrane</location>
        <topology evidence="1">Multi-pass membrane protein</topology>
    </subcellularLocation>
</comment>
<feature type="region of interest" description="Disordered" evidence="2">
    <location>
        <begin position="154"/>
        <end position="212"/>
    </location>
</feature>
<dbReference type="AlphaFoldDB" id="A0A409YW46"/>
<dbReference type="InParanoid" id="A0A409YW46"/>